<organism evidence="2 3">
    <name type="scientific">Myxococcus xanthus (strain DK1622)</name>
    <dbReference type="NCBI Taxonomy" id="246197"/>
    <lineage>
        <taxon>Bacteria</taxon>
        <taxon>Pseudomonadati</taxon>
        <taxon>Myxococcota</taxon>
        <taxon>Myxococcia</taxon>
        <taxon>Myxococcales</taxon>
        <taxon>Cystobacterineae</taxon>
        <taxon>Myxococcaceae</taxon>
        <taxon>Myxococcus</taxon>
    </lineage>
</organism>
<dbReference type="KEGG" id="mxa:MXAN_0510"/>
<dbReference type="EnsemblBacteria" id="ABF90085">
    <property type="protein sequence ID" value="ABF90085"/>
    <property type="gene ID" value="MXAN_0510"/>
</dbReference>
<dbReference type="EMBL" id="CP000113">
    <property type="protein sequence ID" value="ABF90085.1"/>
    <property type="molecule type" value="Genomic_DNA"/>
</dbReference>
<dbReference type="HOGENOM" id="CLU_300124_0_0_7"/>
<reference evidence="2 3" key="1">
    <citation type="journal article" date="2006" name="Proc. Natl. Acad. Sci. U.S.A.">
        <title>Evolution of sensory complexity recorded in a myxobacterial genome.</title>
        <authorList>
            <person name="Goldman B.S."/>
            <person name="Nierman W.C."/>
            <person name="Kaiser D."/>
            <person name="Slater S.C."/>
            <person name="Durkin A.S."/>
            <person name="Eisen J.A."/>
            <person name="Ronning C.M."/>
            <person name="Barbazuk W.B."/>
            <person name="Blanchard M."/>
            <person name="Field C."/>
            <person name="Halling C."/>
            <person name="Hinkle G."/>
            <person name="Iartchuk O."/>
            <person name="Kim H.S."/>
            <person name="Mackenzie C."/>
            <person name="Madupu R."/>
            <person name="Miller N."/>
            <person name="Shvartsbeyn A."/>
            <person name="Sullivan S.A."/>
            <person name="Vaudin M."/>
            <person name="Wiegand R."/>
            <person name="Kaplan H.B."/>
        </authorList>
    </citation>
    <scope>NUCLEOTIDE SEQUENCE [LARGE SCALE GENOMIC DNA]</scope>
    <source>
        <strain evidence="3">DK1622</strain>
    </source>
</reference>
<dbReference type="Proteomes" id="UP000002402">
    <property type="component" value="Chromosome"/>
</dbReference>
<sequence>MRFSLRGPSHGRFPDLQSGESTPDQNPMPPFRSLWIAAALLMAACGTPELAQPDDVQDATTAQGISTLSVRGTTSASGLAITALSIPTPVGTAAGDVLVMQLSNREAVAAVATPPAGWTLLRSEQSASAIKSWLFLRVASAAEPSSHTFTLDLASSMAATLVAVSGADPLQPIDVHVGQKNGNSASLALPVATTSSANGLAVWFSAQVWGGAACPAVHTPPTGFTEQLDTCLVSSSRGVLHSAATSELGAAGAQPAFTGSSTLPNTNITHAVVLRPLQPPATGEITLVGTTHASGKTVTSLTLSTPTGVAAGNVLLAHLANRNQIGAEITPPAGWTLVRTDMSTWSIRGWVFVRVATASEPASHTFQSAIASYLVGNLVAYAGVDPANPIDTHAGKSNSGSTAFTTPQLSTSTAGGAAVWFGAQAWTGAACPTPAIEPPVGFAETYDTCLVSSSQGLVFNAAFMPLAGAGLQGPFNGSSTFAETNVAQVVALRRAEVAPSSGVALRGSSHHSGLSIASLSIPKPSGTEANDALIARVTVRNNISATVTPPAGWTFLRSEQSAWAIRTWIFYRVAGASEPASYAFELDATTHMAGSVEAFSGVDPVQPIDVHAGQKNGDSASFTVPDVVTGSAGGLAVWYGTQVWPDATCPATGIEPPLGFTEAFDACLGHTNGLLFNAAYRSLTAPGLQAGLSGSSAFVQTNTAHVIVLRAANAPTCMAGDTYASTFTLQGTVTAPEIVEPSGLAASRVVGNALYVHNEDTTAIVAIDTLNASTIGTFNVTNVTPADWEDLATGPCPSGSCIFIGDIGKWSANFPAGGSPTSFTIYRVPEPDLANGQTSGGLVAEAFPFVYPDGAKDAESLMVHPTTGDIYVVTKNGGTGQSGVYKFPQPLTPGVQATLIHVHTIQLPLNGDANFSAATAAAIHPCADRFLLRTYRTVYEFRATPGLGFESAVFATPVTLTDTTEGQGEAIEYEANGASYFTMSESPSPFKLKRVPLL</sequence>
<dbReference type="AlphaFoldDB" id="Q1DEZ4"/>
<feature type="region of interest" description="Disordered" evidence="1">
    <location>
        <begin position="1"/>
        <end position="28"/>
    </location>
</feature>
<name>Q1DEZ4_MYXXD</name>
<proteinExistence type="predicted"/>
<evidence type="ECO:0000256" key="1">
    <source>
        <dbReference type="SAM" id="MobiDB-lite"/>
    </source>
</evidence>
<evidence type="ECO:0000313" key="2">
    <source>
        <dbReference type="EMBL" id="ABF90085.1"/>
    </source>
</evidence>
<dbReference type="eggNOG" id="COG3204">
    <property type="taxonomic scope" value="Bacteria"/>
</dbReference>
<protein>
    <submittedName>
        <fullName evidence="2">Cell wall surface anchor family protein</fullName>
    </submittedName>
</protein>
<keyword evidence="3" id="KW-1185">Reference proteome</keyword>
<accession>Q1DEZ4</accession>
<gene>
    <name evidence="2" type="ordered locus">MXAN_0510</name>
</gene>
<dbReference type="STRING" id="246197.MXAN_0510"/>
<evidence type="ECO:0000313" key="3">
    <source>
        <dbReference type="Proteomes" id="UP000002402"/>
    </source>
</evidence>